<feature type="chain" id="PRO_5001704338" description="Secreted protein" evidence="2">
    <location>
        <begin position="19"/>
        <end position="124"/>
    </location>
</feature>
<accession>A0A074ZST9</accession>
<dbReference type="CTD" id="20326468"/>
<keyword evidence="2" id="KW-0732">Signal</keyword>
<gene>
    <name evidence="3" type="ORF">T265_12300</name>
</gene>
<feature type="compositionally biased region" description="Polar residues" evidence="1">
    <location>
        <begin position="28"/>
        <end position="44"/>
    </location>
</feature>
<evidence type="ECO:0000256" key="2">
    <source>
        <dbReference type="SAM" id="SignalP"/>
    </source>
</evidence>
<keyword evidence="4" id="KW-1185">Reference proteome</keyword>
<evidence type="ECO:0008006" key="5">
    <source>
        <dbReference type="Google" id="ProtNLM"/>
    </source>
</evidence>
<feature type="region of interest" description="Disordered" evidence="1">
    <location>
        <begin position="28"/>
        <end position="47"/>
    </location>
</feature>
<dbReference type="OrthoDB" id="6239013at2759"/>
<evidence type="ECO:0000256" key="1">
    <source>
        <dbReference type="SAM" id="MobiDB-lite"/>
    </source>
</evidence>
<name>A0A074ZST9_OPIVI</name>
<evidence type="ECO:0000313" key="4">
    <source>
        <dbReference type="Proteomes" id="UP000054324"/>
    </source>
</evidence>
<dbReference type="GeneID" id="20326468"/>
<proteinExistence type="predicted"/>
<dbReference type="AlphaFoldDB" id="A0A074ZST9"/>
<protein>
    <recommendedName>
        <fullName evidence="5">Secreted protein</fullName>
    </recommendedName>
</protein>
<organism evidence="3 4">
    <name type="scientific">Opisthorchis viverrini</name>
    <name type="common">Southeast Asian liver fluke</name>
    <dbReference type="NCBI Taxonomy" id="6198"/>
    <lineage>
        <taxon>Eukaryota</taxon>
        <taxon>Metazoa</taxon>
        <taxon>Spiralia</taxon>
        <taxon>Lophotrochozoa</taxon>
        <taxon>Platyhelminthes</taxon>
        <taxon>Trematoda</taxon>
        <taxon>Digenea</taxon>
        <taxon>Opisthorchiida</taxon>
        <taxon>Opisthorchiata</taxon>
        <taxon>Opisthorchiidae</taxon>
        <taxon>Opisthorchis</taxon>
    </lineage>
</organism>
<dbReference type="RefSeq" id="XP_009177914.1">
    <property type="nucleotide sequence ID" value="XM_009179650.1"/>
</dbReference>
<dbReference type="Proteomes" id="UP000054324">
    <property type="component" value="Unassembled WGS sequence"/>
</dbReference>
<feature type="signal peptide" evidence="2">
    <location>
        <begin position="1"/>
        <end position="18"/>
    </location>
</feature>
<evidence type="ECO:0000313" key="3">
    <source>
        <dbReference type="EMBL" id="KER18339.1"/>
    </source>
</evidence>
<sequence length="124" mass="13746">MMCHLGSIVSTLIVFLQSEVIQCIPVSHSHNSSQDDATLNSLTTDKADSGSRLKSISPVLGRIGWCVNEKRQRWIEIGQLGSHQTELGLVQSGKFTCPRPNETSDMIYCCGPVREQHCCRLQDT</sequence>
<dbReference type="EMBL" id="KL602997">
    <property type="protein sequence ID" value="KER18339.1"/>
    <property type="molecule type" value="Genomic_DNA"/>
</dbReference>
<reference evidence="3 4" key="1">
    <citation type="submission" date="2013-11" db="EMBL/GenBank/DDBJ databases">
        <title>Opisthorchis viverrini - life in the bile duct.</title>
        <authorList>
            <person name="Young N.D."/>
            <person name="Nagarajan N."/>
            <person name="Lin S.J."/>
            <person name="Korhonen P.K."/>
            <person name="Jex A.R."/>
            <person name="Hall R.S."/>
            <person name="Safavi-Hemami H."/>
            <person name="Kaewkong W."/>
            <person name="Bertrand D."/>
            <person name="Gao S."/>
            <person name="Seet Q."/>
            <person name="Wongkham S."/>
            <person name="Teh B.T."/>
            <person name="Wongkham C."/>
            <person name="Intapan P.M."/>
            <person name="Maleewong W."/>
            <person name="Yang X."/>
            <person name="Hu M."/>
            <person name="Wang Z."/>
            <person name="Hofmann A."/>
            <person name="Sternberg P.W."/>
            <person name="Tan P."/>
            <person name="Wang J."/>
            <person name="Gasser R.B."/>
        </authorList>
    </citation>
    <scope>NUCLEOTIDE SEQUENCE [LARGE SCALE GENOMIC DNA]</scope>
</reference>
<dbReference type="KEGG" id="ovi:T265_12300"/>